<sequence>MRLLKTTKSEEGKFEVKVFTDEQLQDLPYAILSHTWGSDEVTLQDINDPIGKSRMGYKKIEDCCSIARKMEYQYVWIDTCCIDKTSSAELSEAINSMFLWYQEASICYAYLFDSWRELGDKKSLGRRISECTRIPESVLSGEKDINMFSAAQRLSWAAKRETTRVEDRAYCLLGLFGVNMPLIYGERKAAFIRLQEEILKISEDHSLFAWKWKSSDTCSGLLATSPSAFIDSHDIVPCETFQTSSGPLIISGRGIHLDLCLIGLEHAGLALAVLECRRIDEENKSVAIFVHDPSMTLERFKRVNCDKFVHAPKDPEGYHSFLPIQTYPKLKPTRSINWNSPNADVHLWLSIVYGDLEAILNVVSHGRTPLSWAAENGLEKYVTMLIKRGAATELDNDMGYTPLTFAIWADNVPIIEILLDKGANINTEDQYRRTPLVSAILTDNVSIIKMLLDRGADIYTEDQYRRTPLVFAICAGNTSIVKMLLDIGAKMETKSRDGYTPLAYAMLLDKGADINAEDQYRRTPLVFAMLLDNGAKMETKSRDGYTPLAYAMLLDLGANIDTKDRFGYVPLSYAISDDKPIVETMILHGADINAMNVDGETPLSIATRYGQQPIVEMLRKKGAITETAMARLARKLHQGILRLF</sequence>
<dbReference type="PANTHER" id="PTHR10622">
    <property type="entry name" value="HET DOMAIN-CONTAINING PROTEIN"/>
    <property type="match status" value="1"/>
</dbReference>
<evidence type="ECO:0000259" key="2">
    <source>
        <dbReference type="Pfam" id="PF06985"/>
    </source>
</evidence>
<dbReference type="Proteomes" id="UP000325945">
    <property type="component" value="Unassembled WGS sequence"/>
</dbReference>
<feature type="repeat" description="ANK" evidence="1">
    <location>
        <begin position="431"/>
        <end position="463"/>
    </location>
</feature>
<dbReference type="Pfam" id="PF13606">
    <property type="entry name" value="Ank_3"/>
    <property type="match status" value="1"/>
</dbReference>
<dbReference type="PANTHER" id="PTHR10622:SF10">
    <property type="entry name" value="HET DOMAIN-CONTAINING PROTEIN"/>
    <property type="match status" value="1"/>
</dbReference>
<dbReference type="Pfam" id="PF06985">
    <property type="entry name" value="HET"/>
    <property type="match status" value="1"/>
</dbReference>
<name>A0A5N6WYV3_9EURO</name>
<evidence type="ECO:0000313" key="5">
    <source>
        <dbReference type="Proteomes" id="UP000325945"/>
    </source>
</evidence>
<dbReference type="PROSITE" id="PS50088">
    <property type="entry name" value="ANK_REPEAT"/>
    <property type="match status" value="5"/>
</dbReference>
<feature type="domain" description="Heterokaryon incompatibility" evidence="2">
    <location>
        <begin position="29"/>
        <end position="118"/>
    </location>
</feature>
<dbReference type="PROSITE" id="PS50297">
    <property type="entry name" value="ANK_REP_REGION"/>
    <property type="match status" value="5"/>
</dbReference>
<dbReference type="Pfam" id="PF00023">
    <property type="entry name" value="Ank"/>
    <property type="match status" value="1"/>
</dbReference>
<dbReference type="InterPro" id="IPR002110">
    <property type="entry name" value="Ankyrin_rpt"/>
</dbReference>
<keyword evidence="1" id="KW-0040">ANK repeat</keyword>
<dbReference type="PRINTS" id="PR01415">
    <property type="entry name" value="ANKYRIN"/>
</dbReference>
<dbReference type="Gene3D" id="1.25.40.20">
    <property type="entry name" value="Ankyrin repeat-containing domain"/>
    <property type="match status" value="1"/>
</dbReference>
<dbReference type="SUPFAM" id="SSF48403">
    <property type="entry name" value="Ankyrin repeat"/>
    <property type="match status" value="1"/>
</dbReference>
<evidence type="ECO:0000313" key="4">
    <source>
        <dbReference type="EMBL" id="KAE8325933.1"/>
    </source>
</evidence>
<dbReference type="InterPro" id="IPR058525">
    <property type="entry name" value="DUF8212"/>
</dbReference>
<dbReference type="EMBL" id="ML741803">
    <property type="protein sequence ID" value="KAE8325933.1"/>
    <property type="molecule type" value="Genomic_DNA"/>
</dbReference>
<dbReference type="Pfam" id="PF12796">
    <property type="entry name" value="Ank_2"/>
    <property type="match status" value="2"/>
</dbReference>
<feature type="domain" description="DUF8212" evidence="3">
    <location>
        <begin position="190"/>
        <end position="214"/>
    </location>
</feature>
<organism evidence="4 5">
    <name type="scientific">Aspergillus sergii</name>
    <dbReference type="NCBI Taxonomy" id="1034303"/>
    <lineage>
        <taxon>Eukaryota</taxon>
        <taxon>Fungi</taxon>
        <taxon>Dikarya</taxon>
        <taxon>Ascomycota</taxon>
        <taxon>Pezizomycotina</taxon>
        <taxon>Eurotiomycetes</taxon>
        <taxon>Eurotiomycetidae</taxon>
        <taxon>Eurotiales</taxon>
        <taxon>Aspergillaceae</taxon>
        <taxon>Aspergillus</taxon>
        <taxon>Aspergillus subgen. Circumdati</taxon>
    </lineage>
</organism>
<dbReference type="AlphaFoldDB" id="A0A5N6WYV3"/>
<gene>
    <name evidence="4" type="ORF">BDV39DRAFT_193899</name>
</gene>
<keyword evidence="5" id="KW-1185">Reference proteome</keyword>
<reference evidence="5" key="1">
    <citation type="submission" date="2019-04" db="EMBL/GenBank/DDBJ databases">
        <title>Friends and foes A comparative genomics studyof 23 Aspergillus species from section Flavi.</title>
        <authorList>
            <consortium name="DOE Joint Genome Institute"/>
            <person name="Kjaerbolling I."/>
            <person name="Vesth T."/>
            <person name="Frisvad J.C."/>
            <person name="Nybo J.L."/>
            <person name="Theobald S."/>
            <person name="Kildgaard S."/>
            <person name="Isbrandt T."/>
            <person name="Kuo A."/>
            <person name="Sato A."/>
            <person name="Lyhne E.K."/>
            <person name="Kogle M.E."/>
            <person name="Wiebenga A."/>
            <person name="Kun R.S."/>
            <person name="Lubbers R.J."/>
            <person name="Makela M.R."/>
            <person name="Barry K."/>
            <person name="Chovatia M."/>
            <person name="Clum A."/>
            <person name="Daum C."/>
            <person name="Haridas S."/>
            <person name="He G."/>
            <person name="LaButti K."/>
            <person name="Lipzen A."/>
            <person name="Mondo S."/>
            <person name="Riley R."/>
            <person name="Salamov A."/>
            <person name="Simmons B.A."/>
            <person name="Magnuson J.K."/>
            <person name="Henrissat B."/>
            <person name="Mortensen U.H."/>
            <person name="Larsen T.O."/>
            <person name="Devries R.P."/>
            <person name="Grigoriev I.V."/>
            <person name="Machida M."/>
            <person name="Baker S.E."/>
            <person name="Andersen M.R."/>
        </authorList>
    </citation>
    <scope>NUCLEOTIDE SEQUENCE [LARGE SCALE GENOMIC DNA]</scope>
    <source>
        <strain evidence="5">CBS 130017</strain>
    </source>
</reference>
<feature type="repeat" description="ANK" evidence="1">
    <location>
        <begin position="365"/>
        <end position="397"/>
    </location>
</feature>
<feature type="repeat" description="ANK" evidence="1">
    <location>
        <begin position="398"/>
        <end position="430"/>
    </location>
</feature>
<dbReference type="SMART" id="SM00248">
    <property type="entry name" value="ANK"/>
    <property type="match status" value="8"/>
</dbReference>
<dbReference type="Pfam" id="PF26640">
    <property type="entry name" value="DUF8212"/>
    <property type="match status" value="1"/>
</dbReference>
<evidence type="ECO:0000256" key="1">
    <source>
        <dbReference type="PROSITE-ProRule" id="PRU00023"/>
    </source>
</evidence>
<dbReference type="InterPro" id="IPR036770">
    <property type="entry name" value="Ankyrin_rpt-contain_sf"/>
</dbReference>
<protein>
    <submittedName>
        <fullName evidence="4">Ankyrin repeat-containing domain protein</fullName>
    </submittedName>
</protein>
<feature type="repeat" description="ANK" evidence="1">
    <location>
        <begin position="598"/>
        <end position="623"/>
    </location>
</feature>
<accession>A0A5N6WYV3</accession>
<proteinExistence type="predicted"/>
<feature type="repeat" description="ANK" evidence="1">
    <location>
        <begin position="464"/>
        <end position="496"/>
    </location>
</feature>
<dbReference type="InterPro" id="IPR010730">
    <property type="entry name" value="HET"/>
</dbReference>
<evidence type="ECO:0000259" key="3">
    <source>
        <dbReference type="Pfam" id="PF26640"/>
    </source>
</evidence>